<dbReference type="InterPro" id="IPR000792">
    <property type="entry name" value="Tscrpt_reg_LuxR_C"/>
</dbReference>
<protein>
    <submittedName>
        <fullName evidence="5">AAA family ATPase</fullName>
    </submittedName>
</protein>
<dbReference type="PANTHER" id="PTHR16305:SF35">
    <property type="entry name" value="TRANSCRIPTIONAL ACTIVATOR DOMAIN"/>
    <property type="match status" value="1"/>
</dbReference>
<dbReference type="Gene3D" id="1.10.10.10">
    <property type="entry name" value="Winged helix-like DNA-binding domain superfamily/Winged helix DNA-binding domain"/>
    <property type="match status" value="1"/>
</dbReference>
<dbReference type="SUPFAM" id="SSF46894">
    <property type="entry name" value="C-terminal effector domain of the bipartite response regulators"/>
    <property type="match status" value="1"/>
</dbReference>
<dbReference type="EMBL" id="JBFAEG010000071">
    <property type="protein sequence ID" value="MEU5714068.1"/>
    <property type="molecule type" value="Genomic_DNA"/>
</dbReference>
<dbReference type="InterPro" id="IPR027417">
    <property type="entry name" value="P-loop_NTPase"/>
</dbReference>
<keyword evidence="6" id="KW-1185">Reference proteome</keyword>
<feature type="region of interest" description="Disordered" evidence="3">
    <location>
        <begin position="779"/>
        <end position="804"/>
    </location>
</feature>
<feature type="domain" description="HTH luxR-type" evidence="4">
    <location>
        <begin position="888"/>
        <end position="953"/>
    </location>
</feature>
<dbReference type="PROSITE" id="PS50043">
    <property type="entry name" value="HTH_LUXR_2"/>
    <property type="match status" value="1"/>
</dbReference>
<evidence type="ECO:0000313" key="5">
    <source>
        <dbReference type="EMBL" id="MEU5714068.1"/>
    </source>
</evidence>
<dbReference type="InterPro" id="IPR016032">
    <property type="entry name" value="Sig_transdc_resp-reg_C-effctor"/>
</dbReference>
<comment type="caution">
    <text evidence="5">The sequence shown here is derived from an EMBL/GenBank/DDBJ whole genome shotgun (WGS) entry which is preliminary data.</text>
</comment>
<evidence type="ECO:0000259" key="4">
    <source>
        <dbReference type="PROSITE" id="PS50043"/>
    </source>
</evidence>
<keyword evidence="1" id="KW-0547">Nucleotide-binding</keyword>
<dbReference type="Proteomes" id="UP001551011">
    <property type="component" value="Unassembled WGS sequence"/>
</dbReference>
<dbReference type="Pfam" id="PF13191">
    <property type="entry name" value="AAA_16"/>
    <property type="match status" value="1"/>
</dbReference>
<dbReference type="InterPro" id="IPR011990">
    <property type="entry name" value="TPR-like_helical_dom_sf"/>
</dbReference>
<dbReference type="SUPFAM" id="SSF48452">
    <property type="entry name" value="TPR-like"/>
    <property type="match status" value="1"/>
</dbReference>
<keyword evidence="2" id="KW-0067">ATP-binding</keyword>
<evidence type="ECO:0000256" key="2">
    <source>
        <dbReference type="ARBA" id="ARBA00022840"/>
    </source>
</evidence>
<evidence type="ECO:0000256" key="3">
    <source>
        <dbReference type="SAM" id="MobiDB-lite"/>
    </source>
</evidence>
<name>A0ABV3AQ41_9ACTN</name>
<dbReference type="PRINTS" id="PR00038">
    <property type="entry name" value="HTHLUXR"/>
</dbReference>
<organism evidence="5 6">
    <name type="scientific">Streptomyces flaveolus</name>
    <dbReference type="NCBI Taxonomy" id="67297"/>
    <lineage>
        <taxon>Bacteria</taxon>
        <taxon>Bacillati</taxon>
        <taxon>Actinomycetota</taxon>
        <taxon>Actinomycetes</taxon>
        <taxon>Kitasatosporales</taxon>
        <taxon>Streptomycetaceae</taxon>
        <taxon>Streptomyces</taxon>
    </lineage>
</organism>
<dbReference type="InterPro" id="IPR041664">
    <property type="entry name" value="AAA_16"/>
</dbReference>
<sequence length="955" mass="100105">MNARTRLSPLTTVEEAQPALSLVAPRRGAMPDDPGLVGRDPELRALKDFLREARAHGAARVVCGRAGAGKSALLEATVQAAVATGMRVLRCTGIRGGNPPGLSGLLQIVRPLLADPHRSPAAGPLDAVERVLVDGAPAPGGPSWLPFAVVRVLESVSRAGQPLLVAVDDWDALDAPSRDVLTFVARRAEGHPLALLMTSRPHRTRPASLAGLPELPLGPLGPAASARLLAARRPGLDAQAVRELLATAAGNPLALLELPAGSEDSVPCVPASSDRLAAALAPGAAHLPSGTRDLLLVAALHPAGDLPLLLSAASRIGGAELDFTALDPAERAGLVAFDGMRLHFDHPATAGAVVHGTDPRRCRAAHAALAAVLAPGSVQMLWHRSQAVQGCDPELAGRLEAVHGQALEQCEPPTAVRLLRRAADLHPLPADRGRCALRAAQLAHVLGLERLARTMAHQALRQPLGPLGTLCAEALSGTGNGGQPPADPAAWPAPAGAAEQENALELARITAPAVAGDDARAEALLAFLDGMPDLSDDPRLLHAMATLAPVRRATTVLAGASAVRHLTDVPVRDLELLGEAALLAGDPLRALDLYRQAERRHRFHDRPDQLPGVLLRQGLAHLAMGDRGQSGHAFRRCAELAEAHGQDHHAAAARLLEDLVRGLRTGGAVRRGSAAELEAARRSVRSIDAVLAVGAACAQVEAGEFGAAWPALSSLLSDPGSRAAALFALIPYAETAEAENASEEALATLDRIEAELGAECPPAVAVRLTVARAVLADGRDHRSRRDARDSRDEQNDQVGRDGRDAQALSERAFAEDLALWPCLEAPLRLAQGRRLRRRRQFADSRAALRQAAAGYTMLGAEARLARIAGELRASGERADGGTPGVSRPAAARDLLTPQELRIAELAGRGLSNREVGEQLGLSPRTIGAYLYRIFPRLGVTARAQLTEVLRDRQAA</sequence>
<proteinExistence type="predicted"/>
<reference evidence="5 6" key="1">
    <citation type="submission" date="2024-06" db="EMBL/GenBank/DDBJ databases">
        <title>The Natural Products Discovery Center: Release of the First 8490 Sequenced Strains for Exploring Actinobacteria Biosynthetic Diversity.</title>
        <authorList>
            <person name="Kalkreuter E."/>
            <person name="Kautsar S.A."/>
            <person name="Yang D."/>
            <person name="Bader C.D."/>
            <person name="Teijaro C.N."/>
            <person name="Fluegel L."/>
            <person name="Davis C.M."/>
            <person name="Simpson J.R."/>
            <person name="Lauterbach L."/>
            <person name="Steele A.D."/>
            <person name="Gui C."/>
            <person name="Meng S."/>
            <person name="Li G."/>
            <person name="Viehrig K."/>
            <person name="Ye F."/>
            <person name="Su P."/>
            <person name="Kiefer A.F."/>
            <person name="Nichols A."/>
            <person name="Cepeda A.J."/>
            <person name="Yan W."/>
            <person name="Fan B."/>
            <person name="Jiang Y."/>
            <person name="Adhikari A."/>
            <person name="Zheng C.-J."/>
            <person name="Schuster L."/>
            <person name="Cowan T.M."/>
            <person name="Smanski M.J."/>
            <person name="Chevrette M.G."/>
            <person name="De Carvalho L.P.S."/>
            <person name="Shen B."/>
        </authorList>
    </citation>
    <scope>NUCLEOTIDE SEQUENCE [LARGE SCALE GENOMIC DNA]</scope>
    <source>
        <strain evidence="5 6">NPDC020594</strain>
    </source>
</reference>
<dbReference type="CDD" id="cd06170">
    <property type="entry name" value="LuxR_C_like"/>
    <property type="match status" value="1"/>
</dbReference>
<feature type="compositionally biased region" description="Basic and acidic residues" evidence="3">
    <location>
        <begin position="786"/>
        <end position="804"/>
    </location>
</feature>
<dbReference type="SMART" id="SM00421">
    <property type="entry name" value="HTH_LUXR"/>
    <property type="match status" value="1"/>
</dbReference>
<gene>
    <name evidence="5" type="ORF">AB0H04_46055</name>
</gene>
<evidence type="ECO:0000313" key="6">
    <source>
        <dbReference type="Proteomes" id="UP001551011"/>
    </source>
</evidence>
<dbReference type="Pfam" id="PF00196">
    <property type="entry name" value="GerE"/>
    <property type="match status" value="1"/>
</dbReference>
<accession>A0ABV3AQ41</accession>
<dbReference type="InterPro" id="IPR036388">
    <property type="entry name" value="WH-like_DNA-bd_sf"/>
</dbReference>
<dbReference type="PANTHER" id="PTHR16305">
    <property type="entry name" value="TESTICULAR SOLUBLE ADENYLYL CYCLASE"/>
    <property type="match status" value="1"/>
</dbReference>
<evidence type="ECO:0000256" key="1">
    <source>
        <dbReference type="ARBA" id="ARBA00022741"/>
    </source>
</evidence>
<dbReference type="PROSITE" id="PS00622">
    <property type="entry name" value="HTH_LUXR_1"/>
    <property type="match status" value="1"/>
</dbReference>
<dbReference type="RefSeq" id="WP_356197685.1">
    <property type="nucleotide sequence ID" value="NZ_JBEXDP010000132.1"/>
</dbReference>
<dbReference type="SUPFAM" id="SSF52540">
    <property type="entry name" value="P-loop containing nucleoside triphosphate hydrolases"/>
    <property type="match status" value="1"/>
</dbReference>